<proteinExistence type="predicted"/>
<organism evidence="1">
    <name type="scientific">marine sediment metagenome</name>
    <dbReference type="NCBI Taxonomy" id="412755"/>
    <lineage>
        <taxon>unclassified sequences</taxon>
        <taxon>metagenomes</taxon>
        <taxon>ecological metagenomes</taxon>
    </lineage>
</organism>
<dbReference type="EMBL" id="LAZR01036133">
    <property type="protein sequence ID" value="KKL25662.1"/>
    <property type="molecule type" value="Genomic_DNA"/>
</dbReference>
<sequence>MTTGIGLGVIVPPLLKEIRTAVVIDTSFTGAFSANDVVGNDDCCTTTATYWTFSGMARQNGGRGEIISATIFSETENIEPRLSIVLSNAAPTGELVSGLANTSPIKGDRTKYIGTIDFPALKKVTASIASVSEATPSTVGNIPFAYQCASTTTDLFGILVANDAFTQTDTDDIEIIFMVKQY</sequence>
<dbReference type="AlphaFoldDB" id="A0A0F9CGT4"/>
<protein>
    <submittedName>
        <fullName evidence="1">Uncharacterized protein</fullName>
    </submittedName>
</protein>
<name>A0A0F9CGT4_9ZZZZ</name>
<evidence type="ECO:0000313" key="1">
    <source>
        <dbReference type="EMBL" id="KKL25662.1"/>
    </source>
</evidence>
<comment type="caution">
    <text evidence="1">The sequence shown here is derived from an EMBL/GenBank/DDBJ whole genome shotgun (WGS) entry which is preliminary data.</text>
</comment>
<gene>
    <name evidence="1" type="ORF">LCGC14_2403060</name>
</gene>
<reference evidence="1" key="1">
    <citation type="journal article" date="2015" name="Nature">
        <title>Complex archaea that bridge the gap between prokaryotes and eukaryotes.</title>
        <authorList>
            <person name="Spang A."/>
            <person name="Saw J.H."/>
            <person name="Jorgensen S.L."/>
            <person name="Zaremba-Niedzwiedzka K."/>
            <person name="Martijn J."/>
            <person name="Lind A.E."/>
            <person name="van Eijk R."/>
            <person name="Schleper C."/>
            <person name="Guy L."/>
            <person name="Ettema T.J."/>
        </authorList>
    </citation>
    <scope>NUCLEOTIDE SEQUENCE</scope>
</reference>
<accession>A0A0F9CGT4</accession>